<dbReference type="EMBL" id="MT631633">
    <property type="protein sequence ID" value="QNO55926.1"/>
    <property type="molecule type" value="Genomic_DNA"/>
</dbReference>
<proteinExistence type="inferred from homology"/>
<evidence type="ECO:0000256" key="3">
    <source>
        <dbReference type="RuleBase" id="RU368051"/>
    </source>
</evidence>
<organism evidence="4">
    <name type="scientific">Candidatus Methanophaga sp. ANME-1 ERB7</name>
    <dbReference type="NCBI Taxonomy" id="2759913"/>
    <lineage>
        <taxon>Archaea</taxon>
        <taxon>Methanobacteriati</taxon>
        <taxon>Methanobacteriota</taxon>
        <taxon>Stenosarchaea group</taxon>
        <taxon>Methanomicrobia</taxon>
        <taxon>Candidatus Methanophagales</taxon>
        <taxon>Candidatus Methanophagaceae</taxon>
        <taxon>Candidatus Methanophaga</taxon>
    </lineage>
</organism>
<dbReference type="InterPro" id="IPR008203">
    <property type="entry name" value="AF2212-like"/>
</dbReference>
<sequence length="78" mass="9368">MPPKYLKMRNTTINMLKVIDVVYEKGIFKPLEKVDLMEGERVKIKIEKSLLFEIVKNYRDYFEDIEDDLTGQLISERR</sequence>
<protein>
    <recommendedName>
        <fullName evidence="3">Antitoxin</fullName>
    </recommendedName>
</protein>
<dbReference type="InterPro" id="IPR024069">
    <property type="entry name" value="AF2212-like_dom_sf"/>
</dbReference>
<comment type="function">
    <text evidence="3">Antitoxin component of a type II toxin-antitoxin (TA) system.</text>
</comment>
<accession>A0A7G9Z6P2</accession>
<dbReference type="Pfam" id="PF01954">
    <property type="entry name" value="AF2212-like"/>
    <property type="match status" value="1"/>
</dbReference>
<evidence type="ECO:0000256" key="1">
    <source>
        <dbReference type="ARBA" id="ARBA00006615"/>
    </source>
</evidence>
<name>A0A7G9Z6P2_9EURY</name>
<dbReference type="AlphaFoldDB" id="A0A7G9Z6P2"/>
<comment type="similarity">
    <text evidence="1 3">Belongs to the UPF0165 family.</text>
</comment>
<gene>
    <name evidence="4" type="ORF">JGNPCJAK_00030</name>
</gene>
<reference evidence="4" key="1">
    <citation type="submission" date="2020-06" db="EMBL/GenBank/DDBJ databases">
        <title>Unique genomic features of the anaerobic methanotrophic archaea.</title>
        <authorList>
            <person name="Chadwick G.L."/>
            <person name="Skennerton C.T."/>
            <person name="Laso-Perez R."/>
            <person name="Leu A.O."/>
            <person name="Speth D.R."/>
            <person name="Yu H."/>
            <person name="Morgan-Lang C."/>
            <person name="Hatzenpichler R."/>
            <person name="Goudeau D."/>
            <person name="Malmstrom R."/>
            <person name="Brazelton W.J."/>
            <person name="Woyke T."/>
            <person name="Hallam S.J."/>
            <person name="Tyson G.W."/>
            <person name="Wegener G."/>
            <person name="Boetius A."/>
            <person name="Orphan V."/>
        </authorList>
    </citation>
    <scope>NUCLEOTIDE SEQUENCE</scope>
</reference>
<dbReference type="Gene3D" id="4.10.1150.10">
    <property type="entry name" value="AF2212/PG0164-like"/>
    <property type="match status" value="1"/>
</dbReference>
<keyword evidence="2 3" id="KW-1277">Toxin-antitoxin system</keyword>
<dbReference type="SUPFAM" id="SSF141694">
    <property type="entry name" value="AF2212/PG0164-like"/>
    <property type="match status" value="1"/>
</dbReference>
<evidence type="ECO:0000256" key="2">
    <source>
        <dbReference type="ARBA" id="ARBA00022649"/>
    </source>
</evidence>
<evidence type="ECO:0000313" key="4">
    <source>
        <dbReference type="EMBL" id="QNO55926.1"/>
    </source>
</evidence>